<keyword evidence="5 13" id="KW-0349">Heme</keyword>
<evidence type="ECO:0000256" key="3">
    <source>
        <dbReference type="ARBA" id="ARBA00004406"/>
    </source>
</evidence>
<gene>
    <name evidence="16" type="ORF">ILUMI_13740</name>
</gene>
<dbReference type="GO" id="GO:0004497">
    <property type="term" value="F:monooxygenase activity"/>
    <property type="evidence" value="ECO:0007669"/>
    <property type="project" value="UniProtKB-KW"/>
</dbReference>
<evidence type="ECO:0008006" key="18">
    <source>
        <dbReference type="Google" id="ProtNLM"/>
    </source>
</evidence>
<dbReference type="CDD" id="cd11056">
    <property type="entry name" value="CYP6-like"/>
    <property type="match status" value="1"/>
</dbReference>
<evidence type="ECO:0000313" key="17">
    <source>
        <dbReference type="Proteomes" id="UP000801492"/>
    </source>
</evidence>
<evidence type="ECO:0000256" key="4">
    <source>
        <dbReference type="ARBA" id="ARBA00010617"/>
    </source>
</evidence>
<keyword evidence="12 15" id="KW-0472">Membrane</keyword>
<evidence type="ECO:0000256" key="1">
    <source>
        <dbReference type="ARBA" id="ARBA00001971"/>
    </source>
</evidence>
<dbReference type="InterPro" id="IPR036396">
    <property type="entry name" value="Cyt_P450_sf"/>
</dbReference>
<evidence type="ECO:0000256" key="2">
    <source>
        <dbReference type="ARBA" id="ARBA00004174"/>
    </source>
</evidence>
<dbReference type="InterPro" id="IPR017972">
    <property type="entry name" value="Cyt_P450_CS"/>
</dbReference>
<evidence type="ECO:0000256" key="15">
    <source>
        <dbReference type="SAM" id="Phobius"/>
    </source>
</evidence>
<sequence length="507" mass="58783">MFQNLYEYAIILITISIGLLTLLRWKFSYWSRKNVPFIPGSIPFGSIGNPFKPSNSLGVLTKIFYQVFKALGHKHGGFYNLISPIYIPVDPDLVKNILQKDFSHFVDRGTYHNEHADPLSGHLFAIGGEKWRTLRTKLTPTFTTGKMKMMFDTLVQCSEPMRMGVEKLTEKKEAVDIKEIVASFTTDVIGSCAFGLDCNSFKDEEAEFRKNGRRIFQRSKLEFFRFLIFQSVPNFGQLLNMRFFPKEVTDFFLNVVKDTVKYRENNNVTRNDMLQLLIEMKNKDKNNNTPTLSVTEIGAQAFVFFIAGFETSSTTMTFCLYELARDPELQEKVRDEINNVLKKHNNEITYESMTEMKYMTQVIEETLRKYPPLTAITRNCVKNYKVPDTDVTIDKGTKVFIPILGLHHDPEYYPDPEKFDPERFSVENKINRHPFTYIPFGEGPRICIGLRFGIMQTKVGLTVLLKNYRFSLNHKSRVSMKVDPYSNSFIYSNQDTVWLDSERINNS</sequence>
<keyword evidence="6 13" id="KW-0479">Metal-binding</keyword>
<keyword evidence="17" id="KW-1185">Reference proteome</keyword>
<dbReference type="PROSITE" id="PS00086">
    <property type="entry name" value="CYTOCHROME_P450"/>
    <property type="match status" value="1"/>
</dbReference>
<dbReference type="InterPro" id="IPR001128">
    <property type="entry name" value="Cyt_P450"/>
</dbReference>
<evidence type="ECO:0000256" key="13">
    <source>
        <dbReference type="PIRSR" id="PIRSR602401-1"/>
    </source>
</evidence>
<dbReference type="AlphaFoldDB" id="A0A8K0CRT2"/>
<dbReference type="PRINTS" id="PR00385">
    <property type="entry name" value="P450"/>
</dbReference>
<dbReference type="GO" id="GO:0005789">
    <property type="term" value="C:endoplasmic reticulum membrane"/>
    <property type="evidence" value="ECO:0007669"/>
    <property type="project" value="UniProtKB-SubCell"/>
</dbReference>
<name>A0A8K0CRT2_IGNLU</name>
<dbReference type="SUPFAM" id="SSF48264">
    <property type="entry name" value="Cytochrome P450"/>
    <property type="match status" value="1"/>
</dbReference>
<comment type="cofactor">
    <cofactor evidence="1 13">
        <name>heme</name>
        <dbReference type="ChEBI" id="CHEBI:30413"/>
    </cofactor>
</comment>
<comment type="similarity">
    <text evidence="4 14">Belongs to the cytochrome P450 family.</text>
</comment>
<evidence type="ECO:0000256" key="10">
    <source>
        <dbReference type="ARBA" id="ARBA00023004"/>
    </source>
</evidence>
<dbReference type="Pfam" id="PF00067">
    <property type="entry name" value="p450"/>
    <property type="match status" value="1"/>
</dbReference>
<dbReference type="PRINTS" id="PR00463">
    <property type="entry name" value="EP450I"/>
</dbReference>
<feature type="binding site" description="axial binding residue" evidence="13">
    <location>
        <position position="447"/>
    </location>
    <ligand>
        <name>heme</name>
        <dbReference type="ChEBI" id="CHEBI:30413"/>
    </ligand>
    <ligandPart>
        <name>Fe</name>
        <dbReference type="ChEBI" id="CHEBI:18248"/>
    </ligandPart>
</feature>
<dbReference type="InterPro" id="IPR050476">
    <property type="entry name" value="Insect_CytP450_Detox"/>
</dbReference>
<comment type="caution">
    <text evidence="16">The sequence shown here is derived from an EMBL/GenBank/DDBJ whole genome shotgun (WGS) entry which is preliminary data.</text>
</comment>
<keyword evidence="10 13" id="KW-0408">Iron</keyword>
<evidence type="ECO:0000256" key="12">
    <source>
        <dbReference type="ARBA" id="ARBA00023136"/>
    </source>
</evidence>
<dbReference type="PANTHER" id="PTHR24292">
    <property type="entry name" value="CYTOCHROME P450"/>
    <property type="match status" value="1"/>
</dbReference>
<evidence type="ECO:0000256" key="11">
    <source>
        <dbReference type="ARBA" id="ARBA00023033"/>
    </source>
</evidence>
<keyword evidence="11 14" id="KW-0503">Monooxygenase</keyword>
<evidence type="ECO:0000256" key="8">
    <source>
        <dbReference type="ARBA" id="ARBA00022848"/>
    </source>
</evidence>
<dbReference type="PANTHER" id="PTHR24292:SF100">
    <property type="entry name" value="CYTOCHROME P450 6A16, ISOFORM B-RELATED"/>
    <property type="match status" value="1"/>
</dbReference>
<comment type="subcellular location">
    <subcellularLocation>
        <location evidence="3">Endoplasmic reticulum membrane</location>
        <topology evidence="3">Peripheral membrane protein</topology>
    </subcellularLocation>
    <subcellularLocation>
        <location evidence="2">Microsome membrane</location>
        <topology evidence="2">Peripheral membrane protein</topology>
    </subcellularLocation>
</comment>
<dbReference type="EMBL" id="VTPC01008737">
    <property type="protein sequence ID" value="KAF2892434.1"/>
    <property type="molecule type" value="Genomic_DNA"/>
</dbReference>
<evidence type="ECO:0000256" key="14">
    <source>
        <dbReference type="RuleBase" id="RU000461"/>
    </source>
</evidence>
<dbReference type="GO" id="GO:0016705">
    <property type="term" value="F:oxidoreductase activity, acting on paired donors, with incorporation or reduction of molecular oxygen"/>
    <property type="evidence" value="ECO:0007669"/>
    <property type="project" value="InterPro"/>
</dbReference>
<evidence type="ECO:0000256" key="9">
    <source>
        <dbReference type="ARBA" id="ARBA00023002"/>
    </source>
</evidence>
<evidence type="ECO:0000256" key="5">
    <source>
        <dbReference type="ARBA" id="ARBA00022617"/>
    </source>
</evidence>
<dbReference type="FunFam" id="1.10.630.10:FF:000042">
    <property type="entry name" value="Cytochrome P450"/>
    <property type="match status" value="1"/>
</dbReference>
<protein>
    <recommendedName>
        <fullName evidence="18">Cytochrome P450</fullName>
    </recommendedName>
</protein>
<proteinExistence type="inferred from homology"/>
<evidence type="ECO:0000256" key="6">
    <source>
        <dbReference type="ARBA" id="ARBA00022723"/>
    </source>
</evidence>
<dbReference type="GO" id="GO:0005506">
    <property type="term" value="F:iron ion binding"/>
    <property type="evidence" value="ECO:0007669"/>
    <property type="project" value="InterPro"/>
</dbReference>
<dbReference type="OrthoDB" id="2789670at2759"/>
<keyword evidence="9 14" id="KW-0560">Oxidoreductase</keyword>
<dbReference type="InterPro" id="IPR002401">
    <property type="entry name" value="Cyt_P450_E_grp-I"/>
</dbReference>
<evidence type="ECO:0000256" key="7">
    <source>
        <dbReference type="ARBA" id="ARBA00022824"/>
    </source>
</evidence>
<dbReference type="Proteomes" id="UP000801492">
    <property type="component" value="Unassembled WGS sequence"/>
</dbReference>
<accession>A0A8K0CRT2</accession>
<keyword evidence="8" id="KW-0492">Microsome</keyword>
<evidence type="ECO:0000313" key="16">
    <source>
        <dbReference type="EMBL" id="KAF2892434.1"/>
    </source>
</evidence>
<reference evidence="16" key="1">
    <citation type="submission" date="2019-08" db="EMBL/GenBank/DDBJ databases">
        <title>The genome of the North American firefly Photinus pyralis.</title>
        <authorList>
            <consortium name="Photinus pyralis genome working group"/>
            <person name="Fallon T.R."/>
            <person name="Sander Lower S.E."/>
            <person name="Weng J.-K."/>
        </authorList>
    </citation>
    <scope>NUCLEOTIDE SEQUENCE</scope>
    <source>
        <strain evidence="16">TRF0915ILg1</strain>
        <tissue evidence="16">Whole body</tissue>
    </source>
</reference>
<dbReference type="Gene3D" id="1.10.630.10">
    <property type="entry name" value="Cytochrome P450"/>
    <property type="match status" value="1"/>
</dbReference>
<dbReference type="GO" id="GO:0020037">
    <property type="term" value="F:heme binding"/>
    <property type="evidence" value="ECO:0007669"/>
    <property type="project" value="InterPro"/>
</dbReference>
<organism evidence="16 17">
    <name type="scientific">Ignelater luminosus</name>
    <name type="common">Cucubano</name>
    <name type="synonym">Pyrophorus luminosus</name>
    <dbReference type="NCBI Taxonomy" id="2038154"/>
    <lineage>
        <taxon>Eukaryota</taxon>
        <taxon>Metazoa</taxon>
        <taxon>Ecdysozoa</taxon>
        <taxon>Arthropoda</taxon>
        <taxon>Hexapoda</taxon>
        <taxon>Insecta</taxon>
        <taxon>Pterygota</taxon>
        <taxon>Neoptera</taxon>
        <taxon>Endopterygota</taxon>
        <taxon>Coleoptera</taxon>
        <taxon>Polyphaga</taxon>
        <taxon>Elateriformia</taxon>
        <taxon>Elateroidea</taxon>
        <taxon>Elateridae</taxon>
        <taxon>Agrypninae</taxon>
        <taxon>Pyrophorini</taxon>
        <taxon>Ignelater</taxon>
    </lineage>
</organism>
<keyword evidence="15" id="KW-0812">Transmembrane</keyword>
<keyword evidence="15" id="KW-1133">Transmembrane helix</keyword>
<keyword evidence="7" id="KW-0256">Endoplasmic reticulum</keyword>
<feature type="transmembrane region" description="Helical" evidence="15">
    <location>
        <begin position="6"/>
        <end position="23"/>
    </location>
</feature>